<organism evidence="2 3">
    <name type="scientific">Candidatus Fukatsuia symbiotica</name>
    <dbReference type="NCBI Taxonomy" id="1878942"/>
    <lineage>
        <taxon>Bacteria</taxon>
        <taxon>Pseudomonadati</taxon>
        <taxon>Pseudomonadota</taxon>
        <taxon>Gammaproteobacteria</taxon>
        <taxon>Enterobacterales</taxon>
        <taxon>Yersiniaceae</taxon>
        <taxon>Candidatus Fukatsuia</taxon>
    </lineage>
</organism>
<accession>A0A2U8I5S6</accession>
<feature type="domain" description="Insertion element IS402-like" evidence="1">
    <location>
        <begin position="10"/>
        <end position="58"/>
    </location>
</feature>
<dbReference type="InterPro" id="IPR025161">
    <property type="entry name" value="IS402-like_dom"/>
</dbReference>
<dbReference type="STRING" id="1878942.GCA_900128755_00890"/>
<proteinExistence type="predicted"/>
<dbReference type="PANTHER" id="PTHR46637:SF1">
    <property type="entry name" value="BLL5188 PROTEIN"/>
    <property type="match status" value="1"/>
</dbReference>
<evidence type="ECO:0000313" key="3">
    <source>
        <dbReference type="Proteomes" id="UP000261875"/>
    </source>
</evidence>
<keyword evidence="3" id="KW-1185">Reference proteome</keyword>
<name>A0A2U8I5S6_9GAMM</name>
<dbReference type="AlphaFoldDB" id="A0A2U8I5S6"/>
<dbReference type="EMBL" id="CP021659">
    <property type="protein sequence ID" value="AWK14488.1"/>
    <property type="molecule type" value="Genomic_DNA"/>
</dbReference>
<gene>
    <name evidence="2" type="ORF">CCS41_08400</name>
</gene>
<dbReference type="KEGG" id="fsm:CCS41_08400"/>
<evidence type="ECO:0000259" key="1">
    <source>
        <dbReference type="Pfam" id="PF13340"/>
    </source>
</evidence>
<dbReference type="Pfam" id="PF13340">
    <property type="entry name" value="DUF4096"/>
    <property type="match status" value="1"/>
</dbReference>
<dbReference type="Proteomes" id="UP000261875">
    <property type="component" value="Chromosome"/>
</dbReference>
<reference evidence="2 3" key="1">
    <citation type="submission" date="2017-05" db="EMBL/GenBank/DDBJ databases">
        <title>Genome sequence of Candidatus Fukatsuia symbiotica and Candidatus Hamiltonella defensa from Acyrthosiphon pisum strain 5D.</title>
        <authorList>
            <person name="Patel V.A."/>
            <person name="Chevignon G."/>
            <person name="Russell J.A."/>
            <person name="Oliver K.M."/>
        </authorList>
    </citation>
    <scope>NUCLEOTIDE SEQUENCE [LARGE SCALE GENOMIC DNA]</scope>
    <source>
        <strain evidence="2 3">5D</strain>
    </source>
</reference>
<dbReference type="PANTHER" id="PTHR46637">
    <property type="entry name" value="TIS1421-TRANSPOSASE PROTEIN A"/>
    <property type="match status" value="1"/>
</dbReference>
<sequence>MSLAHRLHDISDPIWSQLEPHLPGKKGTGVGIARDNRQCINAVFWIVRTGAPWRDLSPD</sequence>
<dbReference type="InterPro" id="IPR052909">
    <property type="entry name" value="Transposase_6_like"/>
</dbReference>
<protein>
    <recommendedName>
        <fullName evidence="1">Insertion element IS402-like domain-containing protein</fullName>
    </recommendedName>
</protein>
<evidence type="ECO:0000313" key="2">
    <source>
        <dbReference type="EMBL" id="AWK14488.1"/>
    </source>
</evidence>